<accession>A0A9W5YD40</accession>
<proteinExistence type="inferred from homology"/>
<comment type="similarity">
    <text evidence="1">Belongs to the CapA family.</text>
</comment>
<dbReference type="SMART" id="SM00854">
    <property type="entry name" value="PGA_cap"/>
    <property type="match status" value="1"/>
</dbReference>
<dbReference type="PANTHER" id="PTHR33393:SF13">
    <property type="entry name" value="PGA BIOSYNTHESIS PROTEIN CAPA"/>
    <property type="match status" value="1"/>
</dbReference>
<dbReference type="InterPro" id="IPR029052">
    <property type="entry name" value="Metallo-depent_PP-like"/>
</dbReference>
<organism evidence="3 4">
    <name type="scientific">Vallitalea longa</name>
    <dbReference type="NCBI Taxonomy" id="2936439"/>
    <lineage>
        <taxon>Bacteria</taxon>
        <taxon>Bacillati</taxon>
        <taxon>Bacillota</taxon>
        <taxon>Clostridia</taxon>
        <taxon>Lachnospirales</taxon>
        <taxon>Vallitaleaceae</taxon>
        <taxon>Vallitalea</taxon>
    </lineage>
</organism>
<keyword evidence="4" id="KW-1185">Reference proteome</keyword>
<feature type="domain" description="Capsule synthesis protein CapA" evidence="2">
    <location>
        <begin position="2"/>
        <end position="239"/>
    </location>
</feature>
<dbReference type="AlphaFoldDB" id="A0A9W5YD40"/>
<dbReference type="Gene3D" id="3.60.21.10">
    <property type="match status" value="1"/>
</dbReference>
<dbReference type="InterPro" id="IPR052169">
    <property type="entry name" value="CW_Biosynth-Accessory"/>
</dbReference>
<dbReference type="CDD" id="cd07381">
    <property type="entry name" value="MPP_CapA"/>
    <property type="match status" value="1"/>
</dbReference>
<dbReference type="InterPro" id="IPR019079">
    <property type="entry name" value="Capsule_synth_CapA"/>
</dbReference>
<dbReference type="Pfam" id="PF09587">
    <property type="entry name" value="PGA_cap"/>
    <property type="match status" value="1"/>
</dbReference>
<sequence length="377" mass="43153">MKILIAGDLVPTQSNIDLFNNADINTLLGEDLLSLWNNIDARIFNLEVPLTDKENFINKCGPNLISPTSTVNGIKALNPSLITLANNHILDQGEQGLISTQNVLNRNKLPFIGVGDNLTEASKTYILQQNGLKIGIYACAECEFSIATENTSGANPFNPLESLDHIYKLKDKCDYVIVLYHGGKEHYRYPTPYLQKVCRKIIQKGADLVVCQHSHCIGCFEKYQDSTILYGQGNFIFDYSDSEYWQTSLLIKIEINHVLNVEYIPVVKKKNVVRLAEGDKSEEILENFYLRSSNILQEDFIEKKYNKYAEKNIELYLRSFLGFGKWLSRIDRHLLKGYLLRHKYNKKKLLAIHNYIECEAHRELVIEGLRSKENNIG</sequence>
<name>A0A9W5YD40_9FIRM</name>
<gene>
    <name evidence="3" type="ORF">SH1V18_42420</name>
</gene>
<dbReference type="EMBL" id="BRLB01000021">
    <property type="protein sequence ID" value="GKX31762.1"/>
    <property type="molecule type" value="Genomic_DNA"/>
</dbReference>
<evidence type="ECO:0000259" key="2">
    <source>
        <dbReference type="SMART" id="SM00854"/>
    </source>
</evidence>
<protein>
    <recommendedName>
        <fullName evidence="2">Capsule synthesis protein CapA domain-containing protein</fullName>
    </recommendedName>
</protein>
<evidence type="ECO:0000313" key="3">
    <source>
        <dbReference type="EMBL" id="GKX31762.1"/>
    </source>
</evidence>
<comment type="caution">
    <text evidence="3">The sequence shown here is derived from an EMBL/GenBank/DDBJ whole genome shotgun (WGS) entry which is preliminary data.</text>
</comment>
<dbReference type="SUPFAM" id="SSF56300">
    <property type="entry name" value="Metallo-dependent phosphatases"/>
    <property type="match status" value="1"/>
</dbReference>
<evidence type="ECO:0000256" key="1">
    <source>
        <dbReference type="ARBA" id="ARBA00005662"/>
    </source>
</evidence>
<dbReference type="Proteomes" id="UP001144256">
    <property type="component" value="Unassembled WGS sequence"/>
</dbReference>
<dbReference type="PANTHER" id="PTHR33393">
    <property type="entry name" value="POLYGLUTAMINE SYNTHESIS ACCESSORY PROTEIN RV0574C-RELATED"/>
    <property type="match status" value="1"/>
</dbReference>
<evidence type="ECO:0000313" key="4">
    <source>
        <dbReference type="Proteomes" id="UP001144256"/>
    </source>
</evidence>
<reference evidence="3" key="1">
    <citation type="submission" date="2022-06" db="EMBL/GenBank/DDBJ databases">
        <title>Vallitalea longa sp. nov., an anaerobic bacterium isolated from marine sediment.</title>
        <authorList>
            <person name="Hirano S."/>
            <person name="Terahara T."/>
            <person name="Mori K."/>
            <person name="Hamada M."/>
            <person name="Matsumoto R."/>
            <person name="Kobayashi T."/>
        </authorList>
    </citation>
    <scope>NUCLEOTIDE SEQUENCE</scope>
    <source>
        <strain evidence="3">SH18-1</strain>
    </source>
</reference>
<dbReference type="RefSeq" id="WP_281819051.1">
    <property type="nucleotide sequence ID" value="NZ_BRLB01000021.1"/>
</dbReference>